<keyword evidence="1" id="KW-0813">Transport</keyword>
<dbReference type="OrthoDB" id="9802264at2"/>
<sequence length="210" mass="22240">MTGLELDNLQIWHNDTLVVGLTASVAPGEALTVMGPSGVGKSTILAAITGTLPPNFTQVGTIRLDGKTLNGLPPQDRHTGILMQEELLFPHMSVAANLAFGLPAAIKGKAARMERICAALSEIDLDGFEHRDPATLSGGQKARVALMRVLLSEPRVLLLDEPFSRLDAALRDQMRSLVFDRAHALGLPVLLVTHDQADADAAGGEVVTLA</sequence>
<dbReference type="InterPro" id="IPR003593">
    <property type="entry name" value="AAA+_ATPase"/>
</dbReference>
<organism evidence="5 6">
    <name type="scientific">Actibacterium pelagium</name>
    <dbReference type="NCBI Taxonomy" id="2029103"/>
    <lineage>
        <taxon>Bacteria</taxon>
        <taxon>Pseudomonadati</taxon>
        <taxon>Pseudomonadota</taxon>
        <taxon>Alphaproteobacteria</taxon>
        <taxon>Rhodobacterales</taxon>
        <taxon>Roseobacteraceae</taxon>
        <taxon>Actibacterium</taxon>
    </lineage>
</organism>
<reference evidence="5" key="2">
    <citation type="submission" date="2020-09" db="EMBL/GenBank/DDBJ databases">
        <authorList>
            <person name="Sun Q."/>
            <person name="Zhou Y."/>
        </authorList>
    </citation>
    <scope>NUCLEOTIDE SEQUENCE</scope>
    <source>
        <strain evidence="5">CGMCC 1.16012</strain>
    </source>
</reference>
<dbReference type="SMART" id="SM00382">
    <property type="entry name" value="AAA"/>
    <property type="match status" value="1"/>
</dbReference>
<dbReference type="Gene3D" id="3.40.50.300">
    <property type="entry name" value="P-loop containing nucleotide triphosphate hydrolases"/>
    <property type="match status" value="1"/>
</dbReference>
<keyword evidence="3 5" id="KW-0067">ATP-binding</keyword>
<dbReference type="SUPFAM" id="SSF52540">
    <property type="entry name" value="P-loop containing nucleoside triphosphate hydrolases"/>
    <property type="match status" value="1"/>
</dbReference>
<dbReference type="InterPro" id="IPR027417">
    <property type="entry name" value="P-loop_NTPase"/>
</dbReference>
<evidence type="ECO:0000256" key="3">
    <source>
        <dbReference type="ARBA" id="ARBA00022840"/>
    </source>
</evidence>
<comment type="caution">
    <text evidence="5">The sequence shown here is derived from an EMBL/GenBank/DDBJ whole genome shotgun (WGS) entry which is preliminary data.</text>
</comment>
<evidence type="ECO:0000259" key="4">
    <source>
        <dbReference type="PROSITE" id="PS50893"/>
    </source>
</evidence>
<evidence type="ECO:0000313" key="6">
    <source>
        <dbReference type="Proteomes" id="UP000606730"/>
    </source>
</evidence>
<dbReference type="PROSITE" id="PS50893">
    <property type="entry name" value="ABC_TRANSPORTER_2"/>
    <property type="match status" value="1"/>
</dbReference>
<dbReference type="EMBL" id="BMKN01000001">
    <property type="protein sequence ID" value="GGE38749.1"/>
    <property type="molecule type" value="Genomic_DNA"/>
</dbReference>
<dbReference type="InterPro" id="IPR003439">
    <property type="entry name" value="ABC_transporter-like_ATP-bd"/>
</dbReference>
<dbReference type="RefSeq" id="WP_095596747.1">
    <property type="nucleotide sequence ID" value="NZ_BMKN01000001.1"/>
</dbReference>
<dbReference type="Proteomes" id="UP000606730">
    <property type="component" value="Unassembled WGS sequence"/>
</dbReference>
<protein>
    <submittedName>
        <fullName evidence="5">ABC transporter ATP-binding protein</fullName>
    </submittedName>
</protein>
<dbReference type="GO" id="GO:0016887">
    <property type="term" value="F:ATP hydrolysis activity"/>
    <property type="evidence" value="ECO:0007669"/>
    <property type="project" value="InterPro"/>
</dbReference>
<reference evidence="5" key="1">
    <citation type="journal article" date="2014" name="Int. J. Syst. Evol. Microbiol.">
        <title>Complete genome sequence of Corynebacterium casei LMG S-19264T (=DSM 44701T), isolated from a smear-ripened cheese.</title>
        <authorList>
            <consortium name="US DOE Joint Genome Institute (JGI-PGF)"/>
            <person name="Walter F."/>
            <person name="Albersmeier A."/>
            <person name="Kalinowski J."/>
            <person name="Ruckert C."/>
        </authorList>
    </citation>
    <scope>NUCLEOTIDE SEQUENCE</scope>
    <source>
        <strain evidence="5">CGMCC 1.16012</strain>
    </source>
</reference>
<keyword evidence="2" id="KW-0547">Nucleotide-binding</keyword>
<dbReference type="PANTHER" id="PTHR42781:SF4">
    <property type="entry name" value="SPERMIDINE_PUTRESCINE IMPORT ATP-BINDING PROTEIN POTA"/>
    <property type="match status" value="1"/>
</dbReference>
<dbReference type="PANTHER" id="PTHR42781">
    <property type="entry name" value="SPERMIDINE/PUTRESCINE IMPORT ATP-BINDING PROTEIN POTA"/>
    <property type="match status" value="1"/>
</dbReference>
<feature type="domain" description="ABC transporter" evidence="4">
    <location>
        <begin position="1"/>
        <end position="210"/>
    </location>
</feature>
<evidence type="ECO:0000313" key="5">
    <source>
        <dbReference type="EMBL" id="GGE38749.1"/>
    </source>
</evidence>
<dbReference type="InterPro" id="IPR050093">
    <property type="entry name" value="ABC_SmlMolc_Importer"/>
</dbReference>
<accession>A0A917ACS0</accession>
<dbReference type="AlphaFoldDB" id="A0A917ACS0"/>
<evidence type="ECO:0000256" key="1">
    <source>
        <dbReference type="ARBA" id="ARBA00022448"/>
    </source>
</evidence>
<dbReference type="GO" id="GO:0005524">
    <property type="term" value="F:ATP binding"/>
    <property type="evidence" value="ECO:0007669"/>
    <property type="project" value="UniProtKB-KW"/>
</dbReference>
<keyword evidence="6" id="KW-1185">Reference proteome</keyword>
<proteinExistence type="predicted"/>
<gene>
    <name evidence="5" type="ORF">GCM10011517_03160</name>
</gene>
<name>A0A917ACS0_9RHOB</name>
<evidence type="ECO:0000256" key="2">
    <source>
        <dbReference type="ARBA" id="ARBA00022741"/>
    </source>
</evidence>
<dbReference type="Pfam" id="PF00005">
    <property type="entry name" value="ABC_tran"/>
    <property type="match status" value="1"/>
</dbReference>